<dbReference type="SUPFAM" id="SSF56672">
    <property type="entry name" value="DNA/RNA polymerases"/>
    <property type="match status" value="1"/>
</dbReference>
<keyword evidence="4" id="KW-0255">Endonuclease</keyword>
<dbReference type="GO" id="GO:0016787">
    <property type="term" value="F:hydrolase activity"/>
    <property type="evidence" value="ECO:0007669"/>
    <property type="project" value="UniProtKB-KW"/>
</dbReference>
<dbReference type="Pfam" id="PF17917">
    <property type="entry name" value="RT_RNaseH"/>
    <property type="match status" value="1"/>
</dbReference>
<dbReference type="Gene3D" id="3.10.10.10">
    <property type="entry name" value="HIV Type 1 Reverse Transcriptase, subunit A, domain 1"/>
    <property type="match status" value="1"/>
</dbReference>
<evidence type="ECO:0000256" key="7">
    <source>
        <dbReference type="SAM" id="MobiDB-lite"/>
    </source>
</evidence>
<evidence type="ECO:0000256" key="3">
    <source>
        <dbReference type="ARBA" id="ARBA00022722"/>
    </source>
</evidence>
<dbReference type="Proteomes" id="UP000324767">
    <property type="component" value="Unassembled WGS sequence"/>
</dbReference>
<organism evidence="10 11">
    <name type="scientific">Lasallia pustulata</name>
    <dbReference type="NCBI Taxonomy" id="136370"/>
    <lineage>
        <taxon>Eukaryota</taxon>
        <taxon>Fungi</taxon>
        <taxon>Dikarya</taxon>
        <taxon>Ascomycota</taxon>
        <taxon>Pezizomycotina</taxon>
        <taxon>Lecanoromycetes</taxon>
        <taxon>OSLEUM clade</taxon>
        <taxon>Umbilicariomycetidae</taxon>
        <taxon>Umbilicariales</taxon>
        <taxon>Umbilicariaceae</taxon>
        <taxon>Lasallia</taxon>
    </lineage>
</organism>
<dbReference type="EMBL" id="VXIT01000008">
    <property type="protein sequence ID" value="KAA6411119.1"/>
    <property type="molecule type" value="Genomic_DNA"/>
</dbReference>
<dbReference type="PANTHER" id="PTHR37984:SF5">
    <property type="entry name" value="PROTEIN NYNRIN-LIKE"/>
    <property type="match status" value="1"/>
</dbReference>
<comment type="caution">
    <text evidence="10">The sequence shown here is derived from an EMBL/GenBank/DDBJ whole genome shotgun (WGS) entry which is preliminary data.</text>
</comment>
<evidence type="ECO:0000259" key="8">
    <source>
        <dbReference type="Pfam" id="PF00078"/>
    </source>
</evidence>
<feature type="region of interest" description="Disordered" evidence="7">
    <location>
        <begin position="593"/>
        <end position="646"/>
    </location>
</feature>
<keyword evidence="3" id="KW-0540">Nuclease</keyword>
<keyword evidence="1" id="KW-0808">Transferase</keyword>
<dbReference type="PANTHER" id="PTHR37984">
    <property type="entry name" value="PROTEIN CBG26694"/>
    <property type="match status" value="1"/>
</dbReference>
<feature type="region of interest" description="Disordered" evidence="7">
    <location>
        <begin position="519"/>
        <end position="544"/>
    </location>
</feature>
<sequence>MTIPLVDGWDPSKVAAKVYSTTGKDREEIDKAFDKLHQQGQMEFSNKPTPFAYPVFVVWRTISKEDGSTIRKARVVVDICGLNKITMPDSYPLPRQLDIIAAVKGCPYISTMDRVAFFYQWLVARQDHHKLTVITHQGLEHFNVAVMGFRDLPPYVQRQIDRILRAHGHYAHAYIDDIVVFSKTQEEHLAHLDNSFRLLTSLDIVLAPTKTFLGFPSTTLLGQKVDSFGMAAASEKIQAISRLAFPITLQDLEHYLGLTGWMCDYVPYYAQIVEPLQLRKTEMLRGLAKSGTSGKQRKRAAHSTRLVEPTDKERASFNCLQGILSKGGFLHYFDSSRRLYIDLDSLKRGVGVIVYHVKGDPDPEKATDICKTNIQPIMFLSKLLSTAESHYWPTEVEMAGLVWAIKKLCHFIDSTAKLVIVYTDQSAITSIARQTTLSSSNTNKLNNCLIRASQYLVQFNIDVQYKPGKHHLVPDALLRLPVEGSNTDQTLNILDGLTEVEALLVTAIELISTPKLVSRPPIIPTPTPSPLQPPSPSPPPSILSAPSPFRELLITMSFTAINVPPVLDFAAAAAGNGGDPPPTKKPISLRAQYNEEGSGSESVGDFVVVDTSGKRRGNGVGAPPRRRSKRAQRLPTEDASDSGDACPEWCHDDESLPARAQQARCCGSRPLRQPSPPRPLPATTGTLCVPCSRSSTPEELVAAMAVLPESTAHVLWILNAHQSCRRHENIKFNEWRRIEEMGSEALSDSKDRSGTAGEE</sequence>
<feature type="domain" description="Reverse transcriptase RNase H-like" evidence="9">
    <location>
        <begin position="334"/>
        <end position="438"/>
    </location>
</feature>
<reference evidence="10 11" key="1">
    <citation type="submission" date="2019-09" db="EMBL/GenBank/DDBJ databases">
        <title>The hologenome of the rock-dwelling lichen Lasallia pustulata.</title>
        <authorList>
            <person name="Greshake Tzovaras B."/>
            <person name="Segers F."/>
            <person name="Bicker A."/>
            <person name="Dal Grande F."/>
            <person name="Otte J."/>
            <person name="Hankeln T."/>
            <person name="Schmitt I."/>
            <person name="Ebersberger I."/>
        </authorList>
    </citation>
    <scope>NUCLEOTIDE SEQUENCE [LARGE SCALE GENOMIC DNA]</scope>
    <source>
        <strain evidence="10">A1-1</strain>
    </source>
</reference>
<dbReference type="Pfam" id="PF00078">
    <property type="entry name" value="RVT_1"/>
    <property type="match status" value="1"/>
</dbReference>
<keyword evidence="6 10" id="KW-0695">RNA-directed DNA polymerase</keyword>
<keyword evidence="5" id="KW-0378">Hydrolase</keyword>
<dbReference type="GO" id="GO:0003964">
    <property type="term" value="F:RNA-directed DNA polymerase activity"/>
    <property type="evidence" value="ECO:0007669"/>
    <property type="project" value="UniProtKB-KW"/>
</dbReference>
<feature type="compositionally biased region" description="Pro residues" evidence="7">
    <location>
        <begin position="521"/>
        <end position="541"/>
    </location>
</feature>
<evidence type="ECO:0000313" key="11">
    <source>
        <dbReference type="Proteomes" id="UP000324767"/>
    </source>
</evidence>
<evidence type="ECO:0000256" key="5">
    <source>
        <dbReference type="ARBA" id="ARBA00022801"/>
    </source>
</evidence>
<evidence type="ECO:0000256" key="1">
    <source>
        <dbReference type="ARBA" id="ARBA00022679"/>
    </source>
</evidence>
<dbReference type="CDD" id="cd01647">
    <property type="entry name" value="RT_LTR"/>
    <property type="match status" value="1"/>
</dbReference>
<protein>
    <submittedName>
        <fullName evidence="10">Reverse transcriptase</fullName>
    </submittedName>
</protein>
<keyword evidence="2" id="KW-0548">Nucleotidyltransferase</keyword>
<dbReference type="AlphaFoldDB" id="A0A5M8PNP6"/>
<dbReference type="InterPro" id="IPR043128">
    <property type="entry name" value="Rev_trsase/Diguanyl_cyclase"/>
</dbReference>
<proteinExistence type="predicted"/>
<dbReference type="Gene3D" id="3.30.70.270">
    <property type="match status" value="2"/>
</dbReference>
<evidence type="ECO:0000313" key="10">
    <source>
        <dbReference type="EMBL" id="KAA6411119.1"/>
    </source>
</evidence>
<dbReference type="InterPro" id="IPR043502">
    <property type="entry name" value="DNA/RNA_pol_sf"/>
</dbReference>
<feature type="domain" description="Reverse transcriptase" evidence="8">
    <location>
        <begin position="64"/>
        <end position="223"/>
    </location>
</feature>
<dbReference type="GO" id="GO:0004519">
    <property type="term" value="F:endonuclease activity"/>
    <property type="evidence" value="ECO:0007669"/>
    <property type="project" value="UniProtKB-KW"/>
</dbReference>
<gene>
    <name evidence="10" type="ORF">FRX48_05431</name>
</gene>
<dbReference type="InterPro" id="IPR050951">
    <property type="entry name" value="Retrovirus_Pol_polyprotein"/>
</dbReference>
<evidence type="ECO:0000259" key="9">
    <source>
        <dbReference type="Pfam" id="PF17917"/>
    </source>
</evidence>
<dbReference type="InterPro" id="IPR000477">
    <property type="entry name" value="RT_dom"/>
</dbReference>
<evidence type="ECO:0000256" key="4">
    <source>
        <dbReference type="ARBA" id="ARBA00022759"/>
    </source>
</evidence>
<dbReference type="InterPro" id="IPR041373">
    <property type="entry name" value="RT_RNaseH"/>
</dbReference>
<dbReference type="OrthoDB" id="4358334at2759"/>
<evidence type="ECO:0000256" key="2">
    <source>
        <dbReference type="ARBA" id="ARBA00022695"/>
    </source>
</evidence>
<evidence type="ECO:0000256" key="6">
    <source>
        <dbReference type="ARBA" id="ARBA00022918"/>
    </source>
</evidence>
<accession>A0A5M8PNP6</accession>
<name>A0A5M8PNP6_9LECA</name>